<dbReference type="OrthoDB" id="2359117at2759"/>
<dbReference type="EMBL" id="CP055900">
    <property type="protein sequence ID" value="QKX58182.1"/>
    <property type="molecule type" value="Genomic_DNA"/>
</dbReference>
<feature type="compositionally biased region" description="Low complexity" evidence="1">
    <location>
        <begin position="318"/>
        <end position="330"/>
    </location>
</feature>
<sequence length="546" mass="58293">MATTTDQAVDLQRRFTSATVAPRGVGAGLQSQALHAESANMPEPSSAFFRPQNHLDGCAANANYNHIPALDTSSLRVSEPSLGPPQIGPSAVPRFASMIAMDERATPPSPGTTAASTFSTHKKHSILNGLNEYATETTTPSFAQPLVSESWKNGHVRPPSSPARRQVESQVQPNRGHKRTATGDVKMAVSGSQNQFRANGVKGHSRTLSLDSTGSKIAELSAQLRARLSYAAAKVEKNWQGQQTATTSSRLLKLNDMRNMGDLAAGSRQSQNGSPEGTVLSAPETSSTRALHMDGTSDRTRSSMPPQTTSLQPPKLAPPVNIVPANNPNTARRRPNPNEINGIPGYNPHPRHRRYHSEQQGHPYNSNLSTISGTPSFNSSTLRSHGHAESPMGSSNRSPVKRRTPSQNALMEQDAIETLLFMSSPENSGYHATSRPRQTNVSVSIEAQIESSFNGNTQTSSQGSNISNSRNAGVVNSFNSGASGAVPAASIGLEAQAGDEIDRLLDQMETQSGNDAETRLSSYGFTPLGNQEPNLYESSGIKGMRD</sequence>
<dbReference type="KEGG" id="trg:TRUGW13939_05303"/>
<evidence type="ECO:0000313" key="2">
    <source>
        <dbReference type="EMBL" id="QKX58182.1"/>
    </source>
</evidence>
<dbReference type="AlphaFoldDB" id="A0A7H8QVT9"/>
<feature type="compositionally biased region" description="Basic and acidic residues" evidence="1">
    <location>
        <begin position="291"/>
        <end position="301"/>
    </location>
</feature>
<feature type="compositionally biased region" description="Polar residues" evidence="1">
    <location>
        <begin position="358"/>
        <end position="383"/>
    </location>
</feature>
<reference evidence="3" key="1">
    <citation type="submission" date="2020-06" db="EMBL/GenBank/DDBJ databases">
        <title>A chromosome-scale genome assembly of Talaromyces rugulosus W13939.</title>
        <authorList>
            <person name="Wang B."/>
            <person name="Guo L."/>
            <person name="Ye K."/>
            <person name="Wang L."/>
        </authorList>
    </citation>
    <scope>NUCLEOTIDE SEQUENCE [LARGE SCALE GENOMIC DNA]</scope>
    <source>
        <strain evidence="3">W13939</strain>
    </source>
</reference>
<evidence type="ECO:0000313" key="3">
    <source>
        <dbReference type="Proteomes" id="UP000509510"/>
    </source>
</evidence>
<name>A0A7H8QVT9_TALRU</name>
<evidence type="ECO:0000256" key="1">
    <source>
        <dbReference type="SAM" id="MobiDB-lite"/>
    </source>
</evidence>
<dbReference type="GeneID" id="55992801"/>
<feature type="compositionally biased region" description="Polar residues" evidence="1">
    <location>
        <begin position="302"/>
        <end position="312"/>
    </location>
</feature>
<proteinExistence type="predicted"/>
<feature type="region of interest" description="Disordered" evidence="1">
    <location>
        <begin position="509"/>
        <end position="546"/>
    </location>
</feature>
<dbReference type="Proteomes" id="UP000509510">
    <property type="component" value="Chromosome III"/>
</dbReference>
<dbReference type="RefSeq" id="XP_035344360.1">
    <property type="nucleotide sequence ID" value="XM_035488467.1"/>
</dbReference>
<organism evidence="2 3">
    <name type="scientific">Talaromyces rugulosus</name>
    <name type="common">Penicillium rugulosum</name>
    <dbReference type="NCBI Taxonomy" id="121627"/>
    <lineage>
        <taxon>Eukaryota</taxon>
        <taxon>Fungi</taxon>
        <taxon>Dikarya</taxon>
        <taxon>Ascomycota</taxon>
        <taxon>Pezizomycotina</taxon>
        <taxon>Eurotiomycetes</taxon>
        <taxon>Eurotiomycetidae</taxon>
        <taxon>Eurotiales</taxon>
        <taxon>Trichocomaceae</taxon>
        <taxon>Talaromyces</taxon>
        <taxon>Talaromyces sect. Islandici</taxon>
    </lineage>
</organism>
<feature type="region of interest" description="Disordered" evidence="1">
    <location>
        <begin position="263"/>
        <end position="407"/>
    </location>
</feature>
<gene>
    <name evidence="2" type="ORF">TRUGW13939_05303</name>
</gene>
<feature type="region of interest" description="Disordered" evidence="1">
    <location>
        <begin position="149"/>
        <end position="184"/>
    </location>
</feature>
<accession>A0A7H8QVT9</accession>
<protein>
    <submittedName>
        <fullName evidence="2">Uncharacterized protein</fullName>
    </submittedName>
</protein>
<keyword evidence="3" id="KW-1185">Reference proteome</keyword>
<feature type="compositionally biased region" description="Polar residues" evidence="1">
    <location>
        <begin position="509"/>
        <end position="537"/>
    </location>
</feature>